<dbReference type="CDD" id="cd16406">
    <property type="entry name" value="ParB_N_like"/>
    <property type="match status" value="1"/>
</dbReference>
<proteinExistence type="predicted"/>
<dbReference type="InterPro" id="IPR036086">
    <property type="entry name" value="ParB/Sulfiredoxin_sf"/>
</dbReference>
<dbReference type="STRING" id="450378.GCA_001661675_03769"/>
<feature type="domain" description="ParB-like N-terminal" evidence="2">
    <location>
        <begin position="3"/>
        <end position="104"/>
    </location>
</feature>
<dbReference type="GO" id="GO:0007059">
    <property type="term" value="P:chromosome segregation"/>
    <property type="evidence" value="ECO:0007669"/>
    <property type="project" value="TreeGrafter"/>
</dbReference>
<keyword evidence="4" id="KW-1185">Reference proteome</keyword>
<dbReference type="Proteomes" id="UP000195807">
    <property type="component" value="Plasmid pCME4A9II"/>
</dbReference>
<feature type="region of interest" description="Disordered" evidence="1">
    <location>
        <begin position="383"/>
        <end position="419"/>
    </location>
</feature>
<dbReference type="Pfam" id="PF17762">
    <property type="entry name" value="HTH_ParB"/>
    <property type="match status" value="1"/>
</dbReference>
<dbReference type="InterPro" id="IPR041468">
    <property type="entry name" value="HTH_ParB/Spo0J"/>
</dbReference>
<reference evidence="3 4" key="1">
    <citation type="submission" date="2017-01" db="EMBL/GenBank/DDBJ databases">
        <title>Complete genome sequence of esterase-producing bacterium Croceicoccus marinus E4A9.</title>
        <authorList>
            <person name="Wu Y.-H."/>
            <person name="Cheng H."/>
            <person name="Xu L."/>
            <person name="Huo Y.-Y."/>
            <person name="Wang C.-S."/>
            <person name="Xu X.-W."/>
        </authorList>
    </citation>
    <scope>NUCLEOTIDE SEQUENCE [LARGE SCALE GENOMIC DNA]</scope>
    <source>
        <strain evidence="3 4">E4A9</strain>
        <plasmid evidence="4">Plasmid pcme4a9ii</plasmid>
    </source>
</reference>
<dbReference type="AlphaFoldDB" id="A0A217EZ18"/>
<dbReference type="EMBL" id="CP019604">
    <property type="protein sequence ID" value="ARU18383.1"/>
    <property type="molecule type" value="Genomic_DNA"/>
</dbReference>
<dbReference type="KEGG" id="cman:A9D14_18765"/>
<evidence type="ECO:0000259" key="2">
    <source>
        <dbReference type="SMART" id="SM00470"/>
    </source>
</evidence>
<feature type="compositionally biased region" description="Acidic residues" evidence="1">
    <location>
        <begin position="644"/>
        <end position="680"/>
    </location>
</feature>
<dbReference type="PANTHER" id="PTHR33375:SF7">
    <property type="entry name" value="CHROMOSOME 2-PARTITIONING PROTEIN PARB-RELATED"/>
    <property type="match status" value="1"/>
</dbReference>
<organism evidence="3 4">
    <name type="scientific">Croceicoccus marinus</name>
    <dbReference type="NCBI Taxonomy" id="450378"/>
    <lineage>
        <taxon>Bacteria</taxon>
        <taxon>Pseudomonadati</taxon>
        <taxon>Pseudomonadota</taxon>
        <taxon>Alphaproteobacteria</taxon>
        <taxon>Sphingomonadales</taxon>
        <taxon>Erythrobacteraceae</taxon>
        <taxon>Croceicoccus</taxon>
    </lineage>
</organism>
<feature type="region of interest" description="Disordered" evidence="1">
    <location>
        <begin position="639"/>
        <end position="693"/>
    </location>
</feature>
<dbReference type="SMART" id="SM00470">
    <property type="entry name" value="ParB"/>
    <property type="match status" value="1"/>
</dbReference>
<sequence>MNQMIPLAKLRLSPINVRTVSDEKLNIPSMAADIAARGVLQNLLATPVKKPRGSFEVFDGGRRLRALNLLAEQGTIDAATFEVPVLVVKAEDAELSETSLAANFHQLKLTPAEECRAFQHFLGVDGDIDAVAKRFGQTRRFIEGRLRLAGLADPVFEALAKGDITLDMAKAYASTDDHTKQVRIFEQYGHYSYTTPDQIRRSIAGDALKASDPIAILVGEDAYVAAGGSVERELFSEDGDRWADPEIARELAGKLMEAEAQRLGEETGLAWIRPIASSHIYNATADLHRVSLPTVPFTDEEQQRIDTIAERMDEIAGQIDSGQVEDEAAATLEDEYRTLDAEYDELNDRPTILPDDLKAQVGTFLILAPDGSMKLETSYFSETPIRSEDDDQGSTGGAIKSNGSPTEPEATAPGGKPLSARLSDELAMQRRDILAASILANPALALDYALFAMIDGNRGYDRYGTTMKASRPQDPALGSEMEPTQARIAIEQAREALDARWTEAGDVTARFEAFRTLDDEAKAAWLALMVAGSLEAKPEYSATTNPLHARLASILEIDVAQWWRPTSANFFDRVAKGALLALLTEIGGTTLAARYSASKKGDVSSACEKLFAGEAITETDTKEAALAWVPDAMRFDVERPALEDSPDDKDDDETGVDKDDEGLDPDDDPADDFGDDVNDFDVEHPEEALEPAE</sequence>
<dbReference type="InterPro" id="IPR003115">
    <property type="entry name" value="ParB_N"/>
</dbReference>
<dbReference type="InterPro" id="IPR050336">
    <property type="entry name" value="Chromosome_partition/occlusion"/>
</dbReference>
<evidence type="ECO:0000256" key="1">
    <source>
        <dbReference type="SAM" id="MobiDB-lite"/>
    </source>
</evidence>
<dbReference type="Gene3D" id="1.10.10.2830">
    <property type="match status" value="1"/>
</dbReference>
<dbReference type="OrthoDB" id="9813122at2"/>
<dbReference type="Pfam" id="PF02195">
    <property type="entry name" value="ParB_N"/>
    <property type="match status" value="1"/>
</dbReference>
<evidence type="ECO:0000313" key="3">
    <source>
        <dbReference type="EMBL" id="ARU18383.1"/>
    </source>
</evidence>
<accession>A0A217EZ18</accession>
<protein>
    <submittedName>
        <fullName evidence="3">Chromosome partitioning protein ParB</fullName>
    </submittedName>
</protein>
<dbReference type="SUPFAM" id="SSF109709">
    <property type="entry name" value="KorB DNA-binding domain-like"/>
    <property type="match status" value="1"/>
</dbReference>
<dbReference type="GO" id="GO:0005694">
    <property type="term" value="C:chromosome"/>
    <property type="evidence" value="ECO:0007669"/>
    <property type="project" value="TreeGrafter"/>
</dbReference>
<name>A0A217EZ18_9SPHN</name>
<keyword evidence="3" id="KW-0614">Plasmid</keyword>
<dbReference type="PANTHER" id="PTHR33375">
    <property type="entry name" value="CHROMOSOME-PARTITIONING PROTEIN PARB-RELATED"/>
    <property type="match status" value="1"/>
</dbReference>
<dbReference type="RefSeq" id="WP_066850895.1">
    <property type="nucleotide sequence ID" value="NZ_CP019604.1"/>
</dbReference>
<dbReference type="Gene3D" id="3.90.1530.30">
    <property type="match status" value="1"/>
</dbReference>
<dbReference type="SUPFAM" id="SSF110849">
    <property type="entry name" value="ParB/Sulfiredoxin"/>
    <property type="match status" value="1"/>
</dbReference>
<gene>
    <name evidence="3" type="ORF">A9D14_18765</name>
</gene>
<geneLocation type="plasmid" evidence="4">
    <name>pcme4a9ii</name>
</geneLocation>
<evidence type="ECO:0000313" key="4">
    <source>
        <dbReference type="Proteomes" id="UP000195807"/>
    </source>
</evidence>